<comment type="similarity">
    <text evidence="1">Belongs to the BCP1 family.</text>
</comment>
<evidence type="ECO:0000313" key="2">
    <source>
        <dbReference type="EMBL" id="KAJ3666518.1"/>
    </source>
</evidence>
<protein>
    <submittedName>
        <fullName evidence="2">Uncharacterized protein</fullName>
    </submittedName>
</protein>
<reference evidence="2" key="1">
    <citation type="journal article" date="2023" name="G3 (Bethesda)">
        <title>Whole genome assemblies of Zophobas morio and Tenebrio molitor.</title>
        <authorList>
            <person name="Kaur S."/>
            <person name="Stinson S.A."/>
            <person name="diCenzo G.C."/>
        </authorList>
    </citation>
    <scope>NUCLEOTIDE SEQUENCE</scope>
    <source>
        <strain evidence="2">QUZm001</strain>
    </source>
</reference>
<proteinExistence type="inferred from homology"/>
<accession>A0AA38MTA9</accession>
<dbReference type="PANTHER" id="PTHR13261">
    <property type="entry name" value="BRCA2 AND CDKN1A INTERACTING PROTEIN"/>
    <property type="match status" value="1"/>
</dbReference>
<dbReference type="Proteomes" id="UP001168821">
    <property type="component" value="Unassembled WGS sequence"/>
</dbReference>
<evidence type="ECO:0000313" key="3">
    <source>
        <dbReference type="Proteomes" id="UP001168821"/>
    </source>
</evidence>
<dbReference type="EMBL" id="JALNTZ010000001">
    <property type="protein sequence ID" value="KAJ3666518.1"/>
    <property type="molecule type" value="Genomic_DNA"/>
</dbReference>
<dbReference type="PANTHER" id="PTHR13261:SF0">
    <property type="entry name" value="BRCA2 AND CDKN1A-INTERACTING PROTEIN"/>
    <property type="match status" value="1"/>
</dbReference>
<evidence type="ECO:0000256" key="1">
    <source>
        <dbReference type="ARBA" id="ARBA00006781"/>
    </source>
</evidence>
<sequence length="96" mass="11491">MKKKNDRYAFDDYLMICKMWKTKTAGDSETDFSNDEEEIFYNKCDYAFTYSLAGKSDIGLKEKWQSEDKELIPYRELILFKADKFPSRLNQIQNFV</sequence>
<comment type="caution">
    <text evidence="2">The sequence shown here is derived from an EMBL/GenBank/DDBJ whole genome shotgun (WGS) entry which is preliminary data.</text>
</comment>
<organism evidence="2 3">
    <name type="scientific">Zophobas morio</name>
    <dbReference type="NCBI Taxonomy" id="2755281"/>
    <lineage>
        <taxon>Eukaryota</taxon>
        <taxon>Metazoa</taxon>
        <taxon>Ecdysozoa</taxon>
        <taxon>Arthropoda</taxon>
        <taxon>Hexapoda</taxon>
        <taxon>Insecta</taxon>
        <taxon>Pterygota</taxon>
        <taxon>Neoptera</taxon>
        <taxon>Endopterygota</taxon>
        <taxon>Coleoptera</taxon>
        <taxon>Polyphaga</taxon>
        <taxon>Cucujiformia</taxon>
        <taxon>Tenebrionidae</taxon>
        <taxon>Zophobas</taxon>
    </lineage>
</organism>
<gene>
    <name evidence="2" type="ORF">Zmor_001957</name>
</gene>
<dbReference type="InterPro" id="IPR025602">
    <property type="entry name" value="BCP1_family"/>
</dbReference>
<dbReference type="AlphaFoldDB" id="A0AA38MTA9"/>
<name>A0AA38MTA9_9CUCU</name>
<dbReference type="GO" id="GO:0005634">
    <property type="term" value="C:nucleus"/>
    <property type="evidence" value="ECO:0007669"/>
    <property type="project" value="TreeGrafter"/>
</dbReference>
<keyword evidence="3" id="KW-1185">Reference proteome</keyword>